<gene>
    <name evidence="4" type="ORF">BOKJ2_LOCUS11097</name>
</gene>
<dbReference type="OrthoDB" id="444325at2759"/>
<dbReference type="PANTHER" id="PTHR12072:SF4">
    <property type="entry name" value="CWF19-LIKE PROTEIN 1"/>
    <property type="match status" value="1"/>
</dbReference>
<dbReference type="GO" id="GO:0005524">
    <property type="term" value="F:ATP binding"/>
    <property type="evidence" value="ECO:0007669"/>
    <property type="project" value="InterPro"/>
</dbReference>
<keyword evidence="5" id="KW-1185">Reference proteome</keyword>
<dbReference type="GO" id="GO:0061632">
    <property type="term" value="F:RNA lariat debranching enzyme activator activity"/>
    <property type="evidence" value="ECO:0007669"/>
    <property type="project" value="TreeGrafter"/>
</dbReference>
<feature type="compositionally biased region" description="Basic and acidic residues" evidence="2">
    <location>
        <begin position="298"/>
        <end position="309"/>
    </location>
</feature>
<dbReference type="InterPro" id="IPR006768">
    <property type="entry name" value="Cwf19-like_C_dom-1"/>
</dbReference>
<comment type="caution">
    <text evidence="4">The sequence shown here is derived from an EMBL/GenBank/DDBJ whole genome shotgun (WGS) entry which is preliminary data.</text>
</comment>
<feature type="region of interest" description="Disordered" evidence="2">
    <location>
        <begin position="286"/>
        <end position="318"/>
    </location>
</feature>
<dbReference type="InterPro" id="IPR006767">
    <property type="entry name" value="Cwf19-like_C_dom-2"/>
</dbReference>
<dbReference type="Proteomes" id="UP000614601">
    <property type="component" value="Unassembled WGS sequence"/>
</dbReference>
<feature type="region of interest" description="Disordered" evidence="2">
    <location>
        <begin position="892"/>
        <end position="922"/>
    </location>
</feature>
<evidence type="ECO:0000256" key="2">
    <source>
        <dbReference type="SAM" id="MobiDB-lite"/>
    </source>
</evidence>
<dbReference type="EMBL" id="CAJFCW020000005">
    <property type="protein sequence ID" value="CAG9119882.1"/>
    <property type="molecule type" value="Genomic_DNA"/>
</dbReference>
<dbReference type="SUPFAM" id="SSF56112">
    <property type="entry name" value="Protein kinase-like (PK-like)"/>
    <property type="match status" value="1"/>
</dbReference>
<accession>A0A811LBC4</accession>
<dbReference type="InterPro" id="IPR040194">
    <property type="entry name" value="Cwf19-like"/>
</dbReference>
<dbReference type="Pfam" id="PF04676">
    <property type="entry name" value="CwfJ_C_2"/>
    <property type="match status" value="1"/>
</dbReference>
<dbReference type="AlphaFoldDB" id="A0A811LBC4"/>
<reference evidence="4" key="1">
    <citation type="submission" date="2020-09" db="EMBL/GenBank/DDBJ databases">
        <authorList>
            <person name="Kikuchi T."/>
        </authorList>
    </citation>
    <scope>NUCLEOTIDE SEQUENCE</scope>
    <source>
        <strain evidence="4">SH1</strain>
    </source>
</reference>
<evidence type="ECO:0000256" key="1">
    <source>
        <dbReference type="ARBA" id="ARBA00006795"/>
    </source>
</evidence>
<dbReference type="SMART" id="SM00220">
    <property type="entry name" value="S_TKc"/>
    <property type="match status" value="1"/>
</dbReference>
<dbReference type="InterPro" id="IPR000719">
    <property type="entry name" value="Prot_kinase_dom"/>
</dbReference>
<dbReference type="SUPFAM" id="SSF54197">
    <property type="entry name" value="HIT-like"/>
    <property type="match status" value="1"/>
</dbReference>
<dbReference type="PANTHER" id="PTHR12072">
    <property type="entry name" value="CWF19, CELL CYCLE CONTROL PROTEIN"/>
    <property type="match status" value="1"/>
</dbReference>
<dbReference type="Gene3D" id="1.10.510.10">
    <property type="entry name" value="Transferase(Phosphotransferase) domain 1"/>
    <property type="match status" value="1"/>
</dbReference>
<dbReference type="EMBL" id="CAJFDH010000005">
    <property type="protein sequence ID" value="CAD5224474.1"/>
    <property type="molecule type" value="Genomic_DNA"/>
</dbReference>
<organism evidence="4 5">
    <name type="scientific">Bursaphelenchus okinawaensis</name>
    <dbReference type="NCBI Taxonomy" id="465554"/>
    <lineage>
        <taxon>Eukaryota</taxon>
        <taxon>Metazoa</taxon>
        <taxon>Ecdysozoa</taxon>
        <taxon>Nematoda</taxon>
        <taxon>Chromadorea</taxon>
        <taxon>Rhabditida</taxon>
        <taxon>Tylenchina</taxon>
        <taxon>Tylenchomorpha</taxon>
        <taxon>Aphelenchoidea</taxon>
        <taxon>Aphelenchoididae</taxon>
        <taxon>Bursaphelenchus</taxon>
    </lineage>
</organism>
<dbReference type="Gene3D" id="3.30.428.10">
    <property type="entry name" value="HIT-like"/>
    <property type="match status" value="1"/>
</dbReference>
<dbReference type="GO" id="GO:0004672">
    <property type="term" value="F:protein kinase activity"/>
    <property type="evidence" value="ECO:0007669"/>
    <property type="project" value="InterPro"/>
</dbReference>
<dbReference type="Pfam" id="PF04677">
    <property type="entry name" value="CwfJ_C_1"/>
    <property type="match status" value="1"/>
</dbReference>
<dbReference type="PROSITE" id="PS50011">
    <property type="entry name" value="PROTEIN_KINASE_DOM"/>
    <property type="match status" value="1"/>
</dbReference>
<dbReference type="Pfam" id="PF00069">
    <property type="entry name" value="Pkinase"/>
    <property type="match status" value="1"/>
</dbReference>
<evidence type="ECO:0000313" key="4">
    <source>
        <dbReference type="EMBL" id="CAD5224474.1"/>
    </source>
</evidence>
<name>A0A811LBC4_9BILA</name>
<comment type="similarity">
    <text evidence="1">Belongs to the CWF19 family.</text>
</comment>
<dbReference type="GO" id="GO:0071014">
    <property type="term" value="C:post-mRNA release spliceosomal complex"/>
    <property type="evidence" value="ECO:0007669"/>
    <property type="project" value="TreeGrafter"/>
</dbReference>
<dbReference type="InterPro" id="IPR011009">
    <property type="entry name" value="Kinase-like_dom_sf"/>
</dbReference>
<dbReference type="InterPro" id="IPR036265">
    <property type="entry name" value="HIT-like_sf"/>
</dbReference>
<sequence length="943" mass="107374">MSNKEVKVLAVGDINGNFTLLQKKLTLINKKNGPFDLVFCVGEFFGPNEEENQDVVDGKIEFPIALYILGPNCPSTARFYPETGVEFSPNLTFLGRRGILHAASGLTIGYLSGIEGNTSNPFQFIEDDVDDLLLPIRTQSGFLGIDVLVTSVWPHDVAKHSINQPGKENIGSKQVSRLAAALKPRYHFAGMGSHYERSPYRNHRVLVEAAQHTTRFIGLAAVGNPDKEKWIYAFNVKPMRFLSRTELTAQPPNTTEFPYMDVLTEYIQLQREKEVKNNASQFFFDTAHYSDEEEQQEQDQRGWRRRGDNDSGPPQKRKQNITQENCWFCLLNEKAEKHLIVSIGTTAYMATPKGPLNDLHVMVLSVEHVQSLAAASEQLREEVNKYRDAYTIICDQKGMALCIFERNYKTSHLQVQFVPVPKDTAKHLRSTFIEEGSKKGIDFVFMKEEDQVWDLVNEGSPYFYVELPDSTRLFTKSMGGFPIQFPREVLCSPKLLNAPGKVDWRECVLSNENEIDSTQRIKKLFKPFEFNGDTVLDDVAIPDYLVFVFPVGYVRITAYHLLDMSRDASLERSSSEASSFVTDKLPHTNNVIRGQEHAYSVGRKIAPGRYGAVYEVLRRGDGKHFAAKLEISDSHFHGLNMDYNVLRDANRAKLTHFCQLIDRGKIEGHFKFMVMQMLGPNLDKLRQEFQANRFSAPTALRLGLEMLTALEELHSIGVVHRDVKPSNFAVNYETNEWKIYMIDFGLCKQYKSKNGDIKSPRDSVQFRGTQRYASVNAHNGIDQSPRDDLESWFYVIVEFLTGELPWTFYKKRDREAVKLAKENARTTEGAVQLLEYCPRTEFRRIMKYIDGLGYTSSPDYTFLRDLIHLAMKNNDIKPDQIYDWEYEAEDSDNEAGPSYKNNATDNVDSDKSNASDATKSVPNGICEKLDRLVETVNGNVNPA</sequence>
<dbReference type="Proteomes" id="UP000783686">
    <property type="component" value="Unassembled WGS sequence"/>
</dbReference>
<dbReference type="GO" id="GO:0000398">
    <property type="term" value="P:mRNA splicing, via spliceosome"/>
    <property type="evidence" value="ECO:0007669"/>
    <property type="project" value="TreeGrafter"/>
</dbReference>
<evidence type="ECO:0000313" key="5">
    <source>
        <dbReference type="Proteomes" id="UP000614601"/>
    </source>
</evidence>
<proteinExistence type="inferred from homology"/>
<dbReference type="CDD" id="cd07380">
    <property type="entry name" value="MPP_CWF19_N"/>
    <property type="match status" value="1"/>
</dbReference>
<protein>
    <recommendedName>
        <fullName evidence="3">Protein kinase domain-containing protein</fullName>
    </recommendedName>
</protein>
<feature type="domain" description="Protein kinase" evidence="3">
    <location>
        <begin position="599"/>
        <end position="863"/>
    </location>
</feature>
<evidence type="ECO:0000259" key="3">
    <source>
        <dbReference type="PROSITE" id="PS50011"/>
    </source>
</evidence>